<dbReference type="GO" id="GO:0006508">
    <property type="term" value="P:proteolysis"/>
    <property type="evidence" value="ECO:0007669"/>
    <property type="project" value="UniProtKB-KW"/>
</dbReference>
<organism evidence="4 5">
    <name type="scientific">Xylophilus rhododendri</name>
    <dbReference type="NCBI Taxonomy" id="2697032"/>
    <lineage>
        <taxon>Bacteria</taxon>
        <taxon>Pseudomonadati</taxon>
        <taxon>Pseudomonadota</taxon>
        <taxon>Betaproteobacteria</taxon>
        <taxon>Burkholderiales</taxon>
        <taxon>Xylophilus</taxon>
    </lineage>
</organism>
<dbReference type="GO" id="GO:0046872">
    <property type="term" value="F:metal ion binding"/>
    <property type="evidence" value="ECO:0007669"/>
    <property type="project" value="UniProtKB-KW"/>
</dbReference>
<comment type="similarity">
    <text evidence="1">Belongs to the peptidase M81 family.</text>
</comment>
<keyword evidence="1" id="KW-0645">Protease</keyword>
<dbReference type="Proteomes" id="UP000464787">
    <property type="component" value="Chromosome"/>
</dbReference>
<sequence>MRMFTASLGTESNTFSPMFTSLDDYREAVYVAPGEHPADIPMQCTAQLVVAREFAAREGFELVEGSCFFASPGGITNRQDYEFMRDTILREIAAAMPLDTLVLGLHGAMVADGYDDTEGDLIDAARAIVGDGCVLGVELDPHCHLTLRRVRQADAIVMYKEYPHTDTMEAARELIEIVLKIVRGAARPVMSVYDCKQLGSFPTTHPEMRAFVDYVKTLENQGPILSISIGHSYPYGDVPELGARILVIADDDKAAGDAMAERVGRQFMQLRGRTTPAFLGIDAGLDAALARAATASAPIVVTDAADNAGGGAPADNTSILHRLIERGITDAALAPLWDPMAVRHCFSAGVGARFRLRFGGKTGTISGAPVDADVEVLALVRDAWQTYGPARTTLGDAAAVRIGGVEVVINSSRTQALGPELFSQFGIDIAGKRLLVLKSSNHFMAGFGQLIGGVVHVHTDGLLVRDDYRRIAYSRVQRPIWPLDEALQGELLY</sequence>
<dbReference type="EMBL" id="CP047650">
    <property type="protein sequence ID" value="QHI99652.1"/>
    <property type="molecule type" value="Genomic_DNA"/>
</dbReference>
<dbReference type="GO" id="GO:0008237">
    <property type="term" value="F:metallopeptidase activity"/>
    <property type="evidence" value="ECO:0007669"/>
    <property type="project" value="UniProtKB-KW"/>
</dbReference>
<reference evidence="4 5" key="1">
    <citation type="submission" date="2020-01" db="EMBL/GenBank/DDBJ databases">
        <title>Genome sequencing of strain KACC 21265.</title>
        <authorList>
            <person name="Heo J."/>
            <person name="Kim S.-J."/>
            <person name="Kim J.-S."/>
            <person name="Hong S.-B."/>
            <person name="Kwon S.-W."/>
        </authorList>
    </citation>
    <scope>NUCLEOTIDE SEQUENCE [LARGE SCALE GENOMIC DNA]</scope>
    <source>
        <strain evidence="4 5">KACC 21265</strain>
    </source>
</reference>
<comment type="cofactor">
    <cofactor evidence="1">
        <name>Zn(2+)</name>
        <dbReference type="ChEBI" id="CHEBI:29105"/>
    </cofactor>
    <text evidence="1">Binds 1 zinc ion per subunit.</text>
</comment>
<dbReference type="InterPro" id="IPR015995">
    <property type="entry name" value="MlrC_N"/>
</dbReference>
<dbReference type="InterPro" id="IPR009197">
    <property type="entry name" value="MlrC"/>
</dbReference>
<comment type="function">
    <text evidence="1">Involved in peptidolytic degradation of cyclic heptapeptide hepatotoxin microcystin (MC).</text>
</comment>
<protein>
    <recommendedName>
        <fullName evidence="1">Microcystinase C</fullName>
        <shortName evidence="1">MlrC</shortName>
    </recommendedName>
</protein>
<evidence type="ECO:0000256" key="1">
    <source>
        <dbReference type="PIRNR" id="PIRNR012702"/>
    </source>
</evidence>
<dbReference type="AlphaFoldDB" id="A0A857J9I6"/>
<feature type="domain" description="Microcystin LR degradation protein MlrC C-terminal" evidence="2">
    <location>
        <begin position="301"/>
        <end position="475"/>
    </location>
</feature>
<proteinExistence type="inferred from homology"/>
<dbReference type="RefSeq" id="WP_160553463.1">
    <property type="nucleotide sequence ID" value="NZ_CP047650.1"/>
</dbReference>
<keyword evidence="1" id="KW-0482">Metalloprotease</keyword>
<dbReference type="PIRSF" id="PIRSF012702">
    <property type="entry name" value="UCP012702"/>
    <property type="match status" value="1"/>
</dbReference>
<keyword evidence="5" id="KW-1185">Reference proteome</keyword>
<keyword evidence="1" id="KW-0378">Hydrolase</keyword>
<dbReference type="Pfam" id="PF07171">
    <property type="entry name" value="MlrC_C"/>
    <property type="match status" value="1"/>
</dbReference>
<name>A0A857J9I6_9BURK</name>
<accession>A0A857J9I6</accession>
<evidence type="ECO:0000259" key="3">
    <source>
        <dbReference type="Pfam" id="PF07364"/>
    </source>
</evidence>
<evidence type="ECO:0000259" key="2">
    <source>
        <dbReference type="Pfam" id="PF07171"/>
    </source>
</evidence>
<gene>
    <name evidence="4" type="ORF">GT347_17715</name>
</gene>
<dbReference type="Pfam" id="PF07364">
    <property type="entry name" value="DUF1485"/>
    <property type="match status" value="1"/>
</dbReference>
<evidence type="ECO:0000313" key="5">
    <source>
        <dbReference type="Proteomes" id="UP000464787"/>
    </source>
</evidence>
<dbReference type="KEGG" id="xyk:GT347_17715"/>
<keyword evidence="1" id="KW-0479">Metal-binding</keyword>
<feature type="domain" description="Microcystin LR degradation protein MlrC N-terminal" evidence="3">
    <location>
        <begin position="2"/>
        <end position="288"/>
    </location>
</feature>
<evidence type="ECO:0000313" key="4">
    <source>
        <dbReference type="EMBL" id="QHI99652.1"/>
    </source>
</evidence>
<dbReference type="InterPro" id="IPR010799">
    <property type="entry name" value="MlrC_C"/>
</dbReference>